<feature type="domain" description="DUF4123" evidence="1">
    <location>
        <begin position="68"/>
        <end position="190"/>
    </location>
</feature>
<evidence type="ECO:0000313" key="2">
    <source>
        <dbReference type="EMBL" id="MCM2569352.1"/>
    </source>
</evidence>
<dbReference type="Pfam" id="PF13503">
    <property type="entry name" value="DUF4123"/>
    <property type="match status" value="1"/>
</dbReference>
<dbReference type="EMBL" id="JAMQGR010000020">
    <property type="protein sequence ID" value="MCM2569352.1"/>
    <property type="molecule type" value="Genomic_DNA"/>
</dbReference>
<protein>
    <submittedName>
        <fullName evidence="2">DUF4123 domain-containing protein</fullName>
    </submittedName>
</protein>
<dbReference type="Proteomes" id="UP001202243">
    <property type="component" value="Unassembled WGS sequence"/>
</dbReference>
<keyword evidence="3" id="KW-1185">Reference proteome</keyword>
<gene>
    <name evidence="2" type="ORF">NCG91_27365</name>
</gene>
<dbReference type="RefSeq" id="WP_251351971.1">
    <property type="nucleotide sequence ID" value="NZ_JAMQGR010000020.1"/>
</dbReference>
<reference evidence="2 3" key="1">
    <citation type="submission" date="2022-06" db="EMBL/GenBank/DDBJ databases">
        <title>Janthinobacterium kumbetensis sp. nov., isolated from spring water in Turkey.</title>
        <authorList>
            <person name="Inan Bektas K."/>
            <person name="Belduz A.A."/>
            <person name="Canakci S."/>
            <person name="Nalcaoglu A."/>
            <person name="Ceylan E."/>
            <person name="Kati H."/>
        </authorList>
    </citation>
    <scope>NUCLEOTIDE SEQUENCE [LARGE SCALE GENOMIC DNA]</scope>
    <source>
        <strain evidence="2 3">GK</strain>
    </source>
</reference>
<evidence type="ECO:0000259" key="1">
    <source>
        <dbReference type="Pfam" id="PF13503"/>
    </source>
</evidence>
<sequence>GAIPCKLPAAGHASQYLQGMSVKCGQERLALCREGGVSMRDDDGGAPACGLQLLALLDSHPADQGVTLYSLIDGAKFDGLARIRLPSDHSVELYSLLGELAEPDALYAGPILLRHIKREQCPLLAQLLCTAGSAHFMSLIVSGRPLPQVLERLTWLTEVEHDDGTEWIMRYYDPLILPHWLDVLETAQRKAALAEITGWLYMDVRGKPQIVPGEKDEESASLGSERMLLTQHQYVELMNRAAPYMLMKQMESDDPQALDGLPPDQRYDFFFQQLGRAQAYGLSSATDLKSYCMLSLMLGADFHLSSLAAIALQATGTAQSFSDRILAWTPQQWAALEEISASSI</sequence>
<feature type="non-terminal residue" evidence="2">
    <location>
        <position position="1"/>
    </location>
</feature>
<proteinExistence type="predicted"/>
<accession>A0ABT0WZ97</accession>
<organism evidence="2 3">
    <name type="scientific">Janthinobacterium kumbetense</name>
    <dbReference type="NCBI Taxonomy" id="2950280"/>
    <lineage>
        <taxon>Bacteria</taxon>
        <taxon>Pseudomonadati</taxon>
        <taxon>Pseudomonadota</taxon>
        <taxon>Betaproteobacteria</taxon>
        <taxon>Burkholderiales</taxon>
        <taxon>Oxalobacteraceae</taxon>
        <taxon>Janthinobacterium</taxon>
    </lineage>
</organism>
<evidence type="ECO:0000313" key="3">
    <source>
        <dbReference type="Proteomes" id="UP001202243"/>
    </source>
</evidence>
<name>A0ABT0WZ97_9BURK</name>
<comment type="caution">
    <text evidence="2">The sequence shown here is derived from an EMBL/GenBank/DDBJ whole genome shotgun (WGS) entry which is preliminary data.</text>
</comment>
<dbReference type="InterPro" id="IPR025391">
    <property type="entry name" value="DUF4123"/>
</dbReference>